<organism evidence="5 6">
    <name type="scientific">Sanguibacter gelidistatuariae</name>
    <dbReference type="NCBI Taxonomy" id="1814289"/>
    <lineage>
        <taxon>Bacteria</taxon>
        <taxon>Bacillati</taxon>
        <taxon>Actinomycetota</taxon>
        <taxon>Actinomycetes</taxon>
        <taxon>Micrococcales</taxon>
        <taxon>Sanguibacteraceae</taxon>
        <taxon>Sanguibacter</taxon>
    </lineage>
</organism>
<feature type="domain" description="HTH luxR-type" evidence="4">
    <location>
        <begin position="848"/>
        <end position="913"/>
    </location>
</feature>
<evidence type="ECO:0000256" key="1">
    <source>
        <dbReference type="ARBA" id="ARBA00023015"/>
    </source>
</evidence>
<accession>A0A1G6MZV1</accession>
<keyword evidence="6" id="KW-1185">Reference proteome</keyword>
<reference evidence="5 6" key="1">
    <citation type="submission" date="2016-09" db="EMBL/GenBank/DDBJ databases">
        <authorList>
            <person name="Capua I."/>
            <person name="De Benedictis P."/>
            <person name="Joannis T."/>
            <person name="Lombin L.H."/>
            <person name="Cattoli G."/>
        </authorList>
    </citation>
    <scope>NUCLEOTIDE SEQUENCE [LARGE SCALE GENOMIC DNA]</scope>
    <source>
        <strain evidence="5 6">ISLP-3</strain>
    </source>
</reference>
<evidence type="ECO:0000259" key="4">
    <source>
        <dbReference type="PROSITE" id="PS50043"/>
    </source>
</evidence>
<dbReference type="InterPro" id="IPR000792">
    <property type="entry name" value="Tscrpt_reg_LuxR_C"/>
</dbReference>
<dbReference type="Gene3D" id="1.10.10.10">
    <property type="entry name" value="Winged helix-like DNA-binding domain superfamily/Winged helix DNA-binding domain"/>
    <property type="match status" value="1"/>
</dbReference>
<dbReference type="InterPro" id="IPR041664">
    <property type="entry name" value="AAA_16"/>
</dbReference>
<dbReference type="CDD" id="cd06170">
    <property type="entry name" value="LuxR_C_like"/>
    <property type="match status" value="1"/>
</dbReference>
<dbReference type="OrthoDB" id="3197423at2"/>
<keyword evidence="3" id="KW-0804">Transcription</keyword>
<name>A0A1G6MZV1_9MICO</name>
<protein>
    <submittedName>
        <fullName evidence="5">Regulatory protein, luxR family</fullName>
    </submittedName>
</protein>
<dbReference type="Gene3D" id="3.40.50.300">
    <property type="entry name" value="P-loop containing nucleotide triphosphate hydrolases"/>
    <property type="match status" value="1"/>
</dbReference>
<dbReference type="Proteomes" id="UP000199039">
    <property type="component" value="Unassembled WGS sequence"/>
</dbReference>
<dbReference type="PANTHER" id="PTHR44688:SF16">
    <property type="entry name" value="DNA-BINDING TRANSCRIPTIONAL ACTIVATOR DEVR_DOSR"/>
    <property type="match status" value="1"/>
</dbReference>
<evidence type="ECO:0000256" key="2">
    <source>
        <dbReference type="ARBA" id="ARBA00023125"/>
    </source>
</evidence>
<dbReference type="AlphaFoldDB" id="A0A1G6MZV1"/>
<keyword evidence="1" id="KW-0805">Transcription regulation</keyword>
<dbReference type="SMART" id="SM00421">
    <property type="entry name" value="HTH_LUXR"/>
    <property type="match status" value="1"/>
</dbReference>
<dbReference type="InterPro" id="IPR016032">
    <property type="entry name" value="Sig_transdc_resp-reg_C-effctor"/>
</dbReference>
<dbReference type="GO" id="GO:0003677">
    <property type="term" value="F:DNA binding"/>
    <property type="evidence" value="ECO:0007669"/>
    <property type="project" value="UniProtKB-KW"/>
</dbReference>
<dbReference type="STRING" id="1814289.SAMN05216410_2002"/>
<dbReference type="InterPro" id="IPR036388">
    <property type="entry name" value="WH-like_DNA-bd_sf"/>
</dbReference>
<dbReference type="RefSeq" id="WP_139185789.1">
    <property type="nucleotide sequence ID" value="NZ_FMYH01000003.1"/>
</dbReference>
<evidence type="ECO:0000256" key="3">
    <source>
        <dbReference type="ARBA" id="ARBA00023163"/>
    </source>
</evidence>
<dbReference type="PANTHER" id="PTHR44688">
    <property type="entry name" value="DNA-BINDING TRANSCRIPTIONAL ACTIVATOR DEVR_DOSR"/>
    <property type="match status" value="1"/>
</dbReference>
<dbReference type="Pfam" id="PF13191">
    <property type="entry name" value="AAA_16"/>
    <property type="match status" value="1"/>
</dbReference>
<evidence type="ECO:0000313" key="5">
    <source>
        <dbReference type="EMBL" id="SDC60415.1"/>
    </source>
</evidence>
<dbReference type="PRINTS" id="PR00038">
    <property type="entry name" value="HTHLUXR"/>
</dbReference>
<keyword evidence="2" id="KW-0238">DNA-binding</keyword>
<dbReference type="PROSITE" id="PS50043">
    <property type="entry name" value="HTH_LUXR_2"/>
    <property type="match status" value="1"/>
</dbReference>
<dbReference type="Pfam" id="PF00196">
    <property type="entry name" value="GerE"/>
    <property type="match status" value="1"/>
</dbReference>
<gene>
    <name evidence="5" type="ORF">SAMN05216410_2002</name>
</gene>
<dbReference type="SUPFAM" id="SSF46894">
    <property type="entry name" value="C-terminal effector domain of the bipartite response regulators"/>
    <property type="match status" value="1"/>
</dbReference>
<dbReference type="SUPFAM" id="SSF52540">
    <property type="entry name" value="P-loop containing nucleoside triphosphate hydrolases"/>
    <property type="match status" value="1"/>
</dbReference>
<dbReference type="EMBL" id="FMYH01000003">
    <property type="protein sequence ID" value="SDC60415.1"/>
    <property type="molecule type" value="Genomic_DNA"/>
</dbReference>
<proteinExistence type="predicted"/>
<sequence length="920" mass="98225">MTKVISTLWQQTISGPKPPSAPVRLRDTRVAREAELAEIERTLRSGRSLLVFGPVGVGKTHLVDSFASSDAFYDAVPEPPFGHRARTANPGAPVWVSVGAARDRSLTPLGALLDVLPDVAVDVAAPIGTVRALVLDGLRAMSAGRSLVVRVDDAHLLDDLSARVLSGLARQDELQIVATLREFVAGRSPWFELWKDGVADRLDLQPFSRAQVEGWLSGSLGGSIASEALHQVWDASVGNAFQMLEVTASAVRSGALRRDSDVWVWSGEAPLSRRVIELVKHEVAHVGAQGRRALELVAVARGLDRDVLERIVPAPVIDGLLAEGVLSVRYRDTARDVRPDTASSSEPVVRLPHLQCSPMVAEVLLEMASAGQRREILATLRAVQGDLGTQTGLALVASVAASLECGLPETPARIVAALHTSLMAGRCPEVKRMASAALSMLPLGTPARLDVLAARAQAWRFLDQPARSLRDIDQLREEMAATEVDSETYVRHIIATTEIVMAIEQYHHGDTESALRALGIAEVQVDARLQGNVPAETALQLTVARLVALSCAGRFHECRGEATAIASGPDSLSVHVLPLIPIMIVDLCETGRLFQAQELVQKHLGVAVAHADTRPWAVAEILSAGFLALIGLGEVAAAEGVVAMLSGDGAPFNVERTSGHLIRGGLATLRGRWSDARAELHAANVQFAISDVIGLSAMTLVSEGLMAIASGDTAAGRELLSRADAAPSRMYSAYMQAEIRCLHLDAAAWLRAPDLYDQGLGLAEWAAERGLWRVELDGLHRAVFALHGEGRLAAGGDLLERVHAVAAHIDGRRARAQLAHVVAMFSCDRDLILVASRELGESGVWLPLSQPPVALTRREQEIAGLAAGGLSSKEIAERLVLSVRTVDSHLSRIFAKAGVRSRRELASVLHVQAPSAALGR</sequence>
<evidence type="ECO:0000313" key="6">
    <source>
        <dbReference type="Proteomes" id="UP000199039"/>
    </source>
</evidence>
<dbReference type="GO" id="GO:0006355">
    <property type="term" value="P:regulation of DNA-templated transcription"/>
    <property type="evidence" value="ECO:0007669"/>
    <property type="project" value="InterPro"/>
</dbReference>
<dbReference type="InterPro" id="IPR027417">
    <property type="entry name" value="P-loop_NTPase"/>
</dbReference>
<dbReference type="PROSITE" id="PS00622">
    <property type="entry name" value="HTH_LUXR_1"/>
    <property type="match status" value="1"/>
</dbReference>